<dbReference type="GO" id="GO:0005886">
    <property type="term" value="C:plasma membrane"/>
    <property type="evidence" value="ECO:0007669"/>
    <property type="project" value="UniProtKB-SubCell"/>
</dbReference>
<accession>A0A3A8Q6L4</accession>
<evidence type="ECO:0000256" key="3">
    <source>
        <dbReference type="ARBA" id="ARBA00022475"/>
    </source>
</evidence>
<comment type="caution">
    <text evidence="9">The sequence shown here is derived from an EMBL/GenBank/DDBJ whole genome shotgun (WGS) entry which is preliminary data.</text>
</comment>
<comment type="subcellular location">
    <subcellularLocation>
        <location evidence="1">Cell membrane</location>
        <topology evidence="1">Multi-pass membrane protein</topology>
    </subcellularLocation>
</comment>
<gene>
    <name evidence="9" type="ORF">D7X96_25945</name>
</gene>
<evidence type="ECO:0000256" key="4">
    <source>
        <dbReference type="ARBA" id="ARBA00022692"/>
    </source>
</evidence>
<feature type="transmembrane region" description="Helical" evidence="7">
    <location>
        <begin position="65"/>
        <end position="90"/>
    </location>
</feature>
<reference evidence="10" key="1">
    <citation type="submission" date="2018-09" db="EMBL/GenBank/DDBJ databases">
        <authorList>
            <person name="Livingstone P.G."/>
            <person name="Whitworth D.E."/>
        </authorList>
    </citation>
    <scope>NUCLEOTIDE SEQUENCE [LARGE SCALE GENOMIC DNA]</scope>
    <source>
        <strain evidence="10">AB047A</strain>
    </source>
</reference>
<dbReference type="InterPro" id="IPR007182">
    <property type="entry name" value="MnhB"/>
</dbReference>
<organism evidence="9 10">
    <name type="scientific">Corallococcus interemptor</name>
    <dbReference type="NCBI Taxonomy" id="2316720"/>
    <lineage>
        <taxon>Bacteria</taxon>
        <taxon>Pseudomonadati</taxon>
        <taxon>Myxococcota</taxon>
        <taxon>Myxococcia</taxon>
        <taxon>Myxococcales</taxon>
        <taxon>Cystobacterineae</taxon>
        <taxon>Myxococcaceae</taxon>
        <taxon>Corallococcus</taxon>
    </lineage>
</organism>
<feature type="transmembrane region" description="Helical" evidence="7">
    <location>
        <begin position="110"/>
        <end position="132"/>
    </location>
</feature>
<keyword evidence="6 7" id="KW-0472">Membrane</keyword>
<dbReference type="PANTHER" id="PTHR33932">
    <property type="entry name" value="NA(+)/H(+) ANTIPORTER SUBUNIT B"/>
    <property type="match status" value="1"/>
</dbReference>
<dbReference type="InterPro" id="IPR050622">
    <property type="entry name" value="CPA3_antiporter_subunitB"/>
</dbReference>
<evidence type="ECO:0000256" key="2">
    <source>
        <dbReference type="ARBA" id="ARBA00009425"/>
    </source>
</evidence>
<keyword evidence="4 7" id="KW-0812">Transmembrane</keyword>
<feature type="transmembrane region" description="Helical" evidence="7">
    <location>
        <begin position="12"/>
        <end position="29"/>
    </location>
</feature>
<evidence type="ECO:0000313" key="9">
    <source>
        <dbReference type="EMBL" id="RKH64349.1"/>
    </source>
</evidence>
<protein>
    <submittedName>
        <fullName evidence="9">Sodium:proton antiporter</fullName>
    </submittedName>
</protein>
<sequence>MISFVPPLSRLLLWPSLIIALALWLKGGASVGGGFPAGALAGLAVLLQYVTAGRDQTRRFVAVRYAAPLAGVGLLLVVGTAFLPVLAGYAPMSLFPRPDQQELGVGGLHLHTALIFEGGLMLIVFGLVVTVIDRFALRTDSDAEEEAGP</sequence>
<evidence type="ECO:0000313" key="10">
    <source>
        <dbReference type="Proteomes" id="UP000282656"/>
    </source>
</evidence>
<dbReference type="RefSeq" id="WP_120551412.1">
    <property type="nucleotide sequence ID" value="NZ_RAWM01000085.1"/>
</dbReference>
<dbReference type="Proteomes" id="UP000282656">
    <property type="component" value="Unassembled WGS sequence"/>
</dbReference>
<keyword evidence="5 7" id="KW-1133">Transmembrane helix</keyword>
<name>A0A3A8Q6L4_9BACT</name>
<keyword evidence="3" id="KW-1003">Cell membrane</keyword>
<evidence type="ECO:0000256" key="5">
    <source>
        <dbReference type="ARBA" id="ARBA00022989"/>
    </source>
</evidence>
<comment type="similarity">
    <text evidence="2">Belongs to the CPA3 antiporters (TC 2.A.63) subunit B family.</text>
</comment>
<proteinExistence type="inferred from homology"/>
<keyword evidence="10" id="KW-1185">Reference proteome</keyword>
<dbReference type="Pfam" id="PF04039">
    <property type="entry name" value="MnhB"/>
    <property type="match status" value="1"/>
</dbReference>
<evidence type="ECO:0000256" key="6">
    <source>
        <dbReference type="ARBA" id="ARBA00023136"/>
    </source>
</evidence>
<dbReference type="OrthoDB" id="5519347at2"/>
<dbReference type="PANTHER" id="PTHR33932:SF4">
    <property type="entry name" value="NA(+)_H(+) ANTIPORTER SUBUNIT B"/>
    <property type="match status" value="1"/>
</dbReference>
<dbReference type="EMBL" id="RAWM01000085">
    <property type="protein sequence ID" value="RKH64349.1"/>
    <property type="molecule type" value="Genomic_DNA"/>
</dbReference>
<evidence type="ECO:0000259" key="8">
    <source>
        <dbReference type="Pfam" id="PF04039"/>
    </source>
</evidence>
<feature type="transmembrane region" description="Helical" evidence="7">
    <location>
        <begin position="35"/>
        <end position="53"/>
    </location>
</feature>
<evidence type="ECO:0000256" key="7">
    <source>
        <dbReference type="SAM" id="Phobius"/>
    </source>
</evidence>
<dbReference type="AlphaFoldDB" id="A0A3A8Q6L4"/>
<evidence type="ECO:0000256" key="1">
    <source>
        <dbReference type="ARBA" id="ARBA00004651"/>
    </source>
</evidence>
<feature type="domain" description="Na+/H+ antiporter MnhB subunit-related protein" evidence="8">
    <location>
        <begin position="8"/>
        <end position="130"/>
    </location>
</feature>